<evidence type="ECO:0000313" key="3">
    <source>
        <dbReference type="Proteomes" id="UP001240984"/>
    </source>
</evidence>
<protein>
    <recommendedName>
        <fullName evidence="1">Stress-response A/B barrel domain-containing protein</fullName>
    </recommendedName>
</protein>
<dbReference type="InterPro" id="IPR011008">
    <property type="entry name" value="Dimeric_a/b-barrel"/>
</dbReference>
<dbReference type="SUPFAM" id="SSF54909">
    <property type="entry name" value="Dimeric alpha+beta barrel"/>
    <property type="match status" value="1"/>
</dbReference>
<feature type="domain" description="Stress-response A/B barrel" evidence="1">
    <location>
        <begin position="2"/>
        <end position="91"/>
    </location>
</feature>
<dbReference type="EMBL" id="JAUSRA010000001">
    <property type="protein sequence ID" value="MDP9799440.1"/>
    <property type="molecule type" value="Genomic_DNA"/>
</dbReference>
<dbReference type="RefSeq" id="WP_306838320.1">
    <property type="nucleotide sequence ID" value="NZ_JAUSRA010000001.1"/>
</dbReference>
<gene>
    <name evidence="2" type="ORF">J2S43_007952</name>
</gene>
<dbReference type="InterPro" id="IPR013097">
    <property type="entry name" value="Dabb"/>
</dbReference>
<accession>A0ABT9N7D9</accession>
<dbReference type="Pfam" id="PF07876">
    <property type="entry name" value="Dabb"/>
    <property type="match status" value="1"/>
</dbReference>
<dbReference type="Proteomes" id="UP001240984">
    <property type="component" value="Unassembled WGS sequence"/>
</dbReference>
<dbReference type="PROSITE" id="PS51502">
    <property type="entry name" value="S_R_A_B_BARREL"/>
    <property type="match status" value="1"/>
</dbReference>
<reference evidence="2 3" key="1">
    <citation type="submission" date="2023-07" db="EMBL/GenBank/DDBJ databases">
        <title>Sequencing the genomes of 1000 actinobacteria strains.</title>
        <authorList>
            <person name="Klenk H.-P."/>
        </authorList>
    </citation>
    <scope>NUCLEOTIDE SEQUENCE [LARGE SCALE GENOMIC DNA]</scope>
    <source>
        <strain evidence="2 3">DSM 44710</strain>
    </source>
</reference>
<name>A0ABT9N7D9_9ACTN</name>
<evidence type="ECO:0000313" key="2">
    <source>
        <dbReference type="EMBL" id="MDP9799440.1"/>
    </source>
</evidence>
<dbReference type="Gene3D" id="3.30.70.100">
    <property type="match status" value="1"/>
</dbReference>
<keyword evidence="3" id="KW-1185">Reference proteome</keyword>
<sequence>MINHIIRMKARADVTPEQVDEVLECLREQGRVIPEVRSFIVGRDYGSDFEFGAVFVIEDLAGYWAYLVHPAHGHTDRIGLPLAEQFDTYDVSDDEDPEFGPKIAELHRRRYQEDPELAALVAALPQFSGNGAA</sequence>
<comment type="caution">
    <text evidence="2">The sequence shown here is derived from an EMBL/GenBank/DDBJ whole genome shotgun (WGS) entry which is preliminary data.</text>
</comment>
<evidence type="ECO:0000259" key="1">
    <source>
        <dbReference type="PROSITE" id="PS51502"/>
    </source>
</evidence>
<organism evidence="2 3">
    <name type="scientific">Catenuloplanes nepalensis</name>
    <dbReference type="NCBI Taxonomy" id="587533"/>
    <lineage>
        <taxon>Bacteria</taxon>
        <taxon>Bacillati</taxon>
        <taxon>Actinomycetota</taxon>
        <taxon>Actinomycetes</taxon>
        <taxon>Micromonosporales</taxon>
        <taxon>Micromonosporaceae</taxon>
        <taxon>Catenuloplanes</taxon>
    </lineage>
</organism>
<dbReference type="SMART" id="SM00886">
    <property type="entry name" value="Dabb"/>
    <property type="match status" value="1"/>
</dbReference>
<proteinExistence type="predicted"/>